<proteinExistence type="predicted"/>
<evidence type="ECO:0000313" key="2">
    <source>
        <dbReference type="Proteomes" id="UP000745663"/>
    </source>
</evidence>
<accession>A0ABS2C0I6</accession>
<protein>
    <submittedName>
        <fullName evidence="1">DUF3077 domain-containing protein</fullName>
    </submittedName>
</protein>
<organism evidence="1 2">
    <name type="scientific">Pseudomonas arcuscaelestis</name>
    <dbReference type="NCBI Taxonomy" id="2710591"/>
    <lineage>
        <taxon>Bacteria</taxon>
        <taxon>Pseudomonadati</taxon>
        <taxon>Pseudomonadota</taxon>
        <taxon>Gammaproteobacteria</taxon>
        <taxon>Pseudomonadales</taxon>
        <taxon>Pseudomonadaceae</taxon>
        <taxon>Pseudomonas</taxon>
    </lineage>
</organism>
<gene>
    <name evidence="1" type="ORF">H8F21_17620</name>
</gene>
<sequence length="35" mass="3641">MGARVAGTADEDATLVWAAHFPGEMAKAIIDNVVL</sequence>
<reference evidence="1 2" key="1">
    <citation type="submission" date="2020-08" db="EMBL/GenBank/DDBJ databases">
        <title>Description of novel Pseudomonas species.</title>
        <authorList>
            <person name="Duman M."/>
            <person name="Mulet M."/>
            <person name="Altun S."/>
            <person name="Saticioglu I.B."/>
            <person name="Lalucat J."/>
            <person name="Garcia-Valdes E."/>
        </authorList>
    </citation>
    <scope>NUCLEOTIDE SEQUENCE [LARGE SCALE GENOMIC DNA]</scope>
    <source>
        <strain evidence="1 2">P66</strain>
    </source>
</reference>
<dbReference type="RefSeq" id="WP_203482682.1">
    <property type="nucleotide sequence ID" value="NZ_JACOPV010000011.1"/>
</dbReference>
<dbReference type="Proteomes" id="UP000745663">
    <property type="component" value="Unassembled WGS sequence"/>
</dbReference>
<dbReference type="InterPro" id="IPR021427">
    <property type="entry name" value="DUF3077"/>
</dbReference>
<keyword evidence="2" id="KW-1185">Reference proteome</keyword>
<dbReference type="EMBL" id="JACOPV010000011">
    <property type="protein sequence ID" value="MBM5459386.1"/>
    <property type="molecule type" value="Genomic_DNA"/>
</dbReference>
<name>A0ABS2C0I6_9PSED</name>
<evidence type="ECO:0000313" key="1">
    <source>
        <dbReference type="EMBL" id="MBM5459386.1"/>
    </source>
</evidence>
<comment type="caution">
    <text evidence="1">The sequence shown here is derived from an EMBL/GenBank/DDBJ whole genome shotgun (WGS) entry which is preliminary data.</text>
</comment>
<dbReference type="Pfam" id="PF11275">
    <property type="entry name" value="DUF3077"/>
    <property type="match status" value="1"/>
</dbReference>